<dbReference type="NCBIfam" id="TIGR02632">
    <property type="entry name" value="RhaD_aldol-ADH"/>
    <property type="match status" value="1"/>
</dbReference>
<dbReference type="PANTHER" id="PTHR43669:SF8">
    <property type="entry name" value="SHORT-CHAIN TYPE DEHYDROGENASE_REDUCTASE-RELATED"/>
    <property type="match status" value="1"/>
</dbReference>
<dbReference type="InterPro" id="IPR002347">
    <property type="entry name" value="SDR_fam"/>
</dbReference>
<dbReference type="Pfam" id="PF00596">
    <property type="entry name" value="Aldolase_II"/>
    <property type="match status" value="1"/>
</dbReference>
<evidence type="ECO:0000256" key="1">
    <source>
        <dbReference type="ARBA" id="ARBA00006484"/>
    </source>
</evidence>
<feature type="domain" description="Class II aldolase/adducin N-terminal" evidence="3">
    <location>
        <begin position="46"/>
        <end position="248"/>
    </location>
</feature>
<dbReference type="NCBIfam" id="NF006189">
    <property type="entry name" value="PRK08324.1-3"/>
    <property type="match status" value="1"/>
</dbReference>
<evidence type="ECO:0000313" key="4">
    <source>
        <dbReference type="EMBL" id="GAA4836280.1"/>
    </source>
</evidence>
<dbReference type="InterPro" id="IPR036291">
    <property type="entry name" value="NAD(P)-bd_dom_sf"/>
</dbReference>
<dbReference type="PRINTS" id="PR00081">
    <property type="entry name" value="GDHRDH"/>
</dbReference>
<comment type="caution">
    <text evidence="4">The sequence shown here is derived from an EMBL/GenBank/DDBJ whole genome shotgun (WGS) entry which is preliminary data.</text>
</comment>
<dbReference type="Pfam" id="PF13561">
    <property type="entry name" value="adh_short_C2"/>
    <property type="match status" value="1"/>
</dbReference>
<accession>A0ABP9DA47</accession>
<dbReference type="Gene3D" id="3.40.50.720">
    <property type="entry name" value="NAD(P)-binding Rossmann-like Domain"/>
    <property type="match status" value="1"/>
</dbReference>
<dbReference type="SUPFAM" id="SSF51735">
    <property type="entry name" value="NAD(P)-binding Rossmann-fold domains"/>
    <property type="match status" value="1"/>
</dbReference>
<evidence type="ECO:0000259" key="3">
    <source>
        <dbReference type="SMART" id="SM01007"/>
    </source>
</evidence>
<dbReference type="SMART" id="SM01007">
    <property type="entry name" value="Aldolase_II"/>
    <property type="match status" value="1"/>
</dbReference>
<evidence type="ECO:0000313" key="5">
    <source>
        <dbReference type="Proteomes" id="UP001500298"/>
    </source>
</evidence>
<name>A0ABP9DA47_9BACT</name>
<dbReference type="PANTHER" id="PTHR43669">
    <property type="entry name" value="5-KETO-D-GLUCONATE 5-REDUCTASE"/>
    <property type="match status" value="1"/>
</dbReference>
<comment type="similarity">
    <text evidence="1">Belongs to the short-chain dehydrogenases/reductases (SDR) family.</text>
</comment>
<dbReference type="InterPro" id="IPR036409">
    <property type="entry name" value="Aldolase_II/adducin_N_sf"/>
</dbReference>
<reference evidence="5" key="1">
    <citation type="journal article" date="2019" name="Int. J. Syst. Evol. Microbiol.">
        <title>The Global Catalogue of Microorganisms (GCM) 10K type strain sequencing project: providing services to taxonomists for standard genome sequencing and annotation.</title>
        <authorList>
            <consortium name="The Broad Institute Genomics Platform"/>
            <consortium name="The Broad Institute Genome Sequencing Center for Infectious Disease"/>
            <person name="Wu L."/>
            <person name="Ma J."/>
        </authorList>
    </citation>
    <scope>NUCLEOTIDE SEQUENCE [LARGE SCALE GENOMIC DNA]</scope>
    <source>
        <strain evidence="5">JCM 18326</strain>
    </source>
</reference>
<proteinExistence type="inferred from homology"/>
<dbReference type="InterPro" id="IPR013454">
    <property type="entry name" value="Bifunc_RhaD/ADH"/>
</dbReference>
<keyword evidence="5" id="KW-1185">Reference proteome</keyword>
<organism evidence="4 5">
    <name type="scientific">Algivirga pacifica</name>
    <dbReference type="NCBI Taxonomy" id="1162670"/>
    <lineage>
        <taxon>Bacteria</taxon>
        <taxon>Pseudomonadati</taxon>
        <taxon>Bacteroidota</taxon>
        <taxon>Cytophagia</taxon>
        <taxon>Cytophagales</taxon>
        <taxon>Flammeovirgaceae</taxon>
        <taxon>Algivirga</taxon>
    </lineage>
</organism>
<dbReference type="SUPFAM" id="SSF53639">
    <property type="entry name" value="AraD/HMP-PK domain-like"/>
    <property type="match status" value="1"/>
</dbReference>
<protein>
    <submittedName>
        <fullName evidence="4">Bifunctional rhamnulose-1-phosphate aldolase/short-chain dehydrogenase</fullName>
    </submittedName>
</protein>
<dbReference type="Gene3D" id="3.40.225.10">
    <property type="entry name" value="Class II aldolase/adducin N-terminal domain"/>
    <property type="match status" value="1"/>
</dbReference>
<sequence length="717" mass="78917">MKNGNVYRVVFRNQTEYHMEIQTFNHVDYLWDEAKAASMQGDEVALFLYRSNILGADLRITNYGGGNTSCKTMEKDPLNGEEVEVLWVKGSGGDIGTLTRKGIAGLYTDRLRNLKKVYRGIEQEDEMVALFDHCIYDLESKAPSIDTPLHGLLPFQHIDHLHPDALIAIAAASDSEAITKEIWGDRMGWVPWQRPGFDLALQLEECLEKNPSIRGIVLGSHGVFTWGDTSYECYLNSLEVIEEASAYIESNLGKKRPVFGGEKMTSLPAEQRKAQAAKIAPILRGLCSSEKSMIGHFTDDERVLEFVNSHDLERLAPLGTSCPDHFLRTKIQPLVLPLEKDEDLDDAQAIKDKLLAAFEAYRTEYQNYYNTHKRANSPAVRDANPVIILYPGVGMFSFAKNKQTARVASEFYINAINVMKGAEAISSYTSLPRQEAFDIEYWLLEEAKLQRMPAEKPLSRKIAFVTGAAGGIGKAIADKLAQEGANVVLADISEERLQEALDTYPQDVAATVVCDVTNPVAITQAMEATALAFGGVDIMVHSAGLAISKPLEDTSEKDWNILSEVLVKGQFNLAQETVKILRKQDMGGDLISIASKNGLVAGPNNIAYGTAKAAQQHMVRLLAAELGKDKIRVNTVNPDGVIVGSKIWEGKWAEGRAKAYGITVEELPAHYAKRNLLHEIILPEDIANGVFSLVGILHKSTGNIINVDGGMAAAFPR</sequence>
<gene>
    <name evidence="4" type="ORF">GCM10023331_21850</name>
</gene>
<dbReference type="NCBIfam" id="NF006191">
    <property type="entry name" value="PRK08324.1-5"/>
    <property type="match status" value="1"/>
</dbReference>
<keyword evidence="2" id="KW-0560">Oxidoreductase</keyword>
<dbReference type="InterPro" id="IPR001303">
    <property type="entry name" value="Aldolase_II/adducin_N"/>
</dbReference>
<dbReference type="EMBL" id="BAABJX010000033">
    <property type="protein sequence ID" value="GAA4836280.1"/>
    <property type="molecule type" value="Genomic_DNA"/>
</dbReference>
<dbReference type="Proteomes" id="UP001500298">
    <property type="component" value="Unassembled WGS sequence"/>
</dbReference>
<evidence type="ECO:0000256" key="2">
    <source>
        <dbReference type="ARBA" id="ARBA00023002"/>
    </source>
</evidence>